<name>A0ABQ9ZL81_9CRUS</name>
<evidence type="ECO:0000313" key="2">
    <source>
        <dbReference type="EMBL" id="KAK4013693.1"/>
    </source>
</evidence>
<proteinExistence type="predicted"/>
<dbReference type="EMBL" id="JAOYFB010000004">
    <property type="protein sequence ID" value="KAK4013693.1"/>
    <property type="molecule type" value="Genomic_DNA"/>
</dbReference>
<feature type="compositionally biased region" description="Basic and acidic residues" evidence="1">
    <location>
        <begin position="8"/>
        <end position="22"/>
    </location>
</feature>
<evidence type="ECO:0000256" key="1">
    <source>
        <dbReference type="SAM" id="MobiDB-lite"/>
    </source>
</evidence>
<feature type="region of interest" description="Disordered" evidence="1">
    <location>
        <begin position="1"/>
        <end position="26"/>
    </location>
</feature>
<reference evidence="2 3" key="1">
    <citation type="journal article" date="2023" name="Nucleic Acids Res.">
        <title>The hologenome of Daphnia magna reveals possible DNA methylation and microbiome-mediated evolution of the host genome.</title>
        <authorList>
            <person name="Chaturvedi A."/>
            <person name="Li X."/>
            <person name="Dhandapani V."/>
            <person name="Marshall H."/>
            <person name="Kissane S."/>
            <person name="Cuenca-Cambronero M."/>
            <person name="Asole G."/>
            <person name="Calvet F."/>
            <person name="Ruiz-Romero M."/>
            <person name="Marangio P."/>
            <person name="Guigo R."/>
            <person name="Rago D."/>
            <person name="Mirbahai L."/>
            <person name="Eastwood N."/>
            <person name="Colbourne J.K."/>
            <person name="Zhou J."/>
            <person name="Mallon E."/>
            <person name="Orsini L."/>
        </authorList>
    </citation>
    <scope>NUCLEOTIDE SEQUENCE [LARGE SCALE GENOMIC DNA]</scope>
    <source>
        <strain evidence="2">LRV0_1</strain>
    </source>
</reference>
<accession>A0ABQ9ZL81</accession>
<dbReference type="Proteomes" id="UP001234178">
    <property type="component" value="Unassembled WGS sequence"/>
</dbReference>
<sequence>MSFRALKRKIEEKGKSNGEKRAHFSSGELPTRKGFADIPLGFLEGPIKCRVTHKVTFLTHSNTCLIINLIDGNGDEIRLNVWGPEKTAKYVDKFEGSSTKKKKKVIPLQSYTKEEHSIKILDDKGKKMEVGCSTIEQFLQKMKIEELKTIIGLKGVRLIDPASKHTEELKNWMAAESSEGETAEATK</sequence>
<evidence type="ECO:0000313" key="3">
    <source>
        <dbReference type="Proteomes" id="UP001234178"/>
    </source>
</evidence>
<gene>
    <name evidence="2" type="ORF">OUZ56_026245</name>
</gene>
<protein>
    <submittedName>
        <fullName evidence="2">Uncharacterized protein</fullName>
    </submittedName>
</protein>
<organism evidence="2 3">
    <name type="scientific">Daphnia magna</name>
    <dbReference type="NCBI Taxonomy" id="35525"/>
    <lineage>
        <taxon>Eukaryota</taxon>
        <taxon>Metazoa</taxon>
        <taxon>Ecdysozoa</taxon>
        <taxon>Arthropoda</taxon>
        <taxon>Crustacea</taxon>
        <taxon>Branchiopoda</taxon>
        <taxon>Diplostraca</taxon>
        <taxon>Cladocera</taxon>
        <taxon>Anomopoda</taxon>
        <taxon>Daphniidae</taxon>
        <taxon>Daphnia</taxon>
    </lineage>
</organism>
<keyword evidence="3" id="KW-1185">Reference proteome</keyword>
<comment type="caution">
    <text evidence="2">The sequence shown here is derived from an EMBL/GenBank/DDBJ whole genome shotgun (WGS) entry which is preliminary data.</text>
</comment>